<sequence>SLSYSDFFSFLYKKGFDNLVEITWKNAACMETNATVKLKKKLQALKIAIKQWVKDDKIQSNASKMFIQSRLADLDKIIDQGKGNEEVMSDRSKRLKDLSDLNVSITTDLAQKAKIRWAIEGDENSKYFHGIINKKRSQLAIRGVLIDGDWIDDPSCVKNEFLKHFSNVFAPLTPKLSFQSQFPNRVTPEQIDVLESIASYDEIKRAVWDYGINKSPGPMVLVLNSIENIGTSLTKMCDVQSAFVSNLQIFDGPFIINELISWCKRKNTKAMSFKVDFEKAFDSDTSNFAMIVKVLKWFFLASWLKINIHKSKLMGIGIPHDVVVNTTSSIGCLTLSTPFSYLGVKVGGFMARLSSWDDNIAKISFRLSKWKLKTLSIGGRFTLMKSEFFNGMDISDRKLARIGWKKILASKKNGGLGVSSLFALNRALLYKWIWRFISNGASLWLRFITAIHGVNEPINSEHKSSRGSLWLDIIREAQKLSNTCVNLLSLMKKVGNGEATVAAKLRDSSLISSFRRLSWGGIEDDQLRLLEGTISLVLLSQSSDSWTWRLESPSDFSVKSARNYIDDSFLPSLKLSLDGLVLFLLKLTFLLGKSVWISYPRD</sequence>
<evidence type="ECO:0000313" key="1">
    <source>
        <dbReference type="EMBL" id="GEZ07931.1"/>
    </source>
</evidence>
<dbReference type="EMBL" id="BKCJ010238667">
    <property type="protein sequence ID" value="GEZ07931.1"/>
    <property type="molecule type" value="Genomic_DNA"/>
</dbReference>
<protein>
    <recommendedName>
        <fullName evidence="2">RNA-directed DNA polymerase, eukaryota, reverse transcriptase zinc-binding domain protein</fullName>
    </recommendedName>
</protein>
<dbReference type="PANTHER" id="PTHR33116:SF79">
    <property type="entry name" value="REVERSE TRANSCRIPTASE DOMAIN, ZINC FINGER, CCHC-TYPE-RELATED"/>
    <property type="match status" value="1"/>
</dbReference>
<feature type="non-terminal residue" evidence="1">
    <location>
        <position position="1"/>
    </location>
</feature>
<evidence type="ECO:0008006" key="2">
    <source>
        <dbReference type="Google" id="ProtNLM"/>
    </source>
</evidence>
<gene>
    <name evidence="1" type="ORF">Tci_479904</name>
</gene>
<reference evidence="1" key="1">
    <citation type="journal article" date="2019" name="Sci. Rep.">
        <title>Draft genome of Tanacetum cinerariifolium, the natural source of mosquito coil.</title>
        <authorList>
            <person name="Yamashiro T."/>
            <person name="Shiraishi A."/>
            <person name="Satake H."/>
            <person name="Nakayama K."/>
        </authorList>
    </citation>
    <scope>NUCLEOTIDE SEQUENCE</scope>
</reference>
<comment type="caution">
    <text evidence="1">The sequence shown here is derived from an EMBL/GenBank/DDBJ whole genome shotgun (WGS) entry which is preliminary data.</text>
</comment>
<dbReference type="AlphaFoldDB" id="A0A699I3S3"/>
<organism evidence="1">
    <name type="scientific">Tanacetum cinerariifolium</name>
    <name type="common">Dalmatian daisy</name>
    <name type="synonym">Chrysanthemum cinerariifolium</name>
    <dbReference type="NCBI Taxonomy" id="118510"/>
    <lineage>
        <taxon>Eukaryota</taxon>
        <taxon>Viridiplantae</taxon>
        <taxon>Streptophyta</taxon>
        <taxon>Embryophyta</taxon>
        <taxon>Tracheophyta</taxon>
        <taxon>Spermatophyta</taxon>
        <taxon>Magnoliopsida</taxon>
        <taxon>eudicotyledons</taxon>
        <taxon>Gunneridae</taxon>
        <taxon>Pentapetalae</taxon>
        <taxon>asterids</taxon>
        <taxon>campanulids</taxon>
        <taxon>Asterales</taxon>
        <taxon>Asteraceae</taxon>
        <taxon>Asteroideae</taxon>
        <taxon>Anthemideae</taxon>
        <taxon>Anthemidinae</taxon>
        <taxon>Tanacetum</taxon>
    </lineage>
</organism>
<accession>A0A699I3S3</accession>
<dbReference type="PANTHER" id="PTHR33116">
    <property type="entry name" value="REVERSE TRANSCRIPTASE ZINC-BINDING DOMAIN-CONTAINING PROTEIN-RELATED-RELATED"/>
    <property type="match status" value="1"/>
</dbReference>
<proteinExistence type="predicted"/>
<name>A0A699I3S3_TANCI</name>